<dbReference type="EMBL" id="FMIQ01000028">
    <property type="protein sequence ID" value="SCM52162.1"/>
    <property type="molecule type" value="Genomic_DNA"/>
</dbReference>
<keyword evidence="1" id="KW-0732">Signal</keyword>
<gene>
    <name evidence="3" type="ORF">BN1044_01633</name>
</gene>
<dbReference type="OrthoDB" id="7340239at2"/>
<dbReference type="Proteomes" id="UP000094844">
    <property type="component" value="Unassembled WGS sequence"/>
</dbReference>
<feature type="chain" id="PRO_5008751743" evidence="1">
    <location>
        <begin position="18"/>
        <end position="129"/>
    </location>
</feature>
<dbReference type="Gene3D" id="1.20.1270.180">
    <property type="match status" value="1"/>
</dbReference>
<organism evidence="3 4">
    <name type="scientific">Hafnia alvei</name>
    <dbReference type="NCBI Taxonomy" id="569"/>
    <lineage>
        <taxon>Bacteria</taxon>
        <taxon>Pseudomonadati</taxon>
        <taxon>Pseudomonadota</taxon>
        <taxon>Gammaproteobacteria</taxon>
        <taxon>Enterobacterales</taxon>
        <taxon>Hafniaceae</taxon>
        <taxon>Hafnia</taxon>
    </lineage>
</organism>
<reference evidence="3 4" key="1">
    <citation type="submission" date="2016-09" db="EMBL/GenBank/DDBJ databases">
        <authorList>
            <person name="Capua I."/>
            <person name="De Benedictis P."/>
            <person name="Joannis T."/>
            <person name="Lombin L.H."/>
            <person name="Cattoli G."/>
        </authorList>
    </citation>
    <scope>NUCLEOTIDE SEQUENCE [LARGE SCALE GENOMIC DNA]</scope>
    <source>
        <strain evidence="3 4">GB001</strain>
    </source>
</reference>
<feature type="domain" description="Lysozyme inhibitor LprI-like N-terminal" evidence="2">
    <location>
        <begin position="28"/>
        <end position="122"/>
    </location>
</feature>
<dbReference type="InterPro" id="IPR009739">
    <property type="entry name" value="LprI-like_N"/>
</dbReference>
<dbReference type="AlphaFoldDB" id="A0A1C6YZ69"/>
<evidence type="ECO:0000259" key="2">
    <source>
        <dbReference type="Pfam" id="PF07007"/>
    </source>
</evidence>
<accession>A0A1C6YZ69</accession>
<dbReference type="Pfam" id="PF07007">
    <property type="entry name" value="LprI"/>
    <property type="match status" value="1"/>
</dbReference>
<name>A0A1C6YZ69_HAFAL</name>
<evidence type="ECO:0000313" key="4">
    <source>
        <dbReference type="Proteomes" id="UP000094844"/>
    </source>
</evidence>
<evidence type="ECO:0000313" key="3">
    <source>
        <dbReference type="EMBL" id="SCM52162.1"/>
    </source>
</evidence>
<feature type="signal peptide" evidence="1">
    <location>
        <begin position="1"/>
        <end position="17"/>
    </location>
</feature>
<sequence length="129" mass="14867">MKRVLAIVLFYSAFSHAADVCSDIQNSGQVYLCSENKKNEADKYLNEKYSELLSKINSEYMNDDVLKRELVANVKTSQRDWIKFRDSNCKLYAFQIDSNSSAYQTTINNCVTRMSESRGKELAEFSNDM</sequence>
<evidence type="ECO:0000256" key="1">
    <source>
        <dbReference type="SAM" id="SignalP"/>
    </source>
</evidence>
<proteinExistence type="predicted"/>
<dbReference type="RefSeq" id="WP_072308262.1">
    <property type="nucleotide sequence ID" value="NZ_FMIQ01000028.1"/>
</dbReference>
<protein>
    <submittedName>
        <fullName evidence="3">Uncharacterized conserved protein YecT, DUF1311 family</fullName>
    </submittedName>
</protein>